<dbReference type="Proteomes" id="UP000051658">
    <property type="component" value="Unassembled WGS sequence"/>
</dbReference>
<comment type="similarity">
    <text evidence="3 6">Belongs to the RecX family.</text>
</comment>
<evidence type="ECO:0000256" key="6">
    <source>
        <dbReference type="HAMAP-Rule" id="MF_01114"/>
    </source>
</evidence>
<dbReference type="InterPro" id="IPR053925">
    <property type="entry name" value="RecX_HTH_3rd"/>
</dbReference>
<proteinExistence type="inferred from homology"/>
<dbReference type="EMBL" id="JQBS01000007">
    <property type="protein sequence ID" value="KRN57464.1"/>
    <property type="molecule type" value="Genomic_DNA"/>
</dbReference>
<feature type="region of interest" description="Disordered" evidence="7">
    <location>
        <begin position="1"/>
        <end position="23"/>
    </location>
</feature>
<accession>A0A0R2HXY1</accession>
<dbReference type="Pfam" id="PF21982">
    <property type="entry name" value="RecX_HTH1"/>
    <property type="match status" value="1"/>
</dbReference>
<evidence type="ECO:0000256" key="5">
    <source>
        <dbReference type="ARBA" id="ARBA00022490"/>
    </source>
</evidence>
<dbReference type="InterPro" id="IPR053924">
    <property type="entry name" value="RecX_HTH_2nd"/>
</dbReference>
<evidence type="ECO:0000259" key="10">
    <source>
        <dbReference type="Pfam" id="PF21982"/>
    </source>
</evidence>
<evidence type="ECO:0000256" key="3">
    <source>
        <dbReference type="ARBA" id="ARBA00009695"/>
    </source>
</evidence>
<sequence>MEARELKVKKGMNQMNEKKKQESTKKIPVITKIEAQKRSERYNIYLDGEYAFPIDEAILVKYVLHKGMEVTESFQKELETEDGLWKAYNRALNYLNYGLRSEKEVRDDLLKHEFTIETVISVVEKLKEQKYIDDLVYGESYTRTGANIGGKGPIVIKQELKRRGLDEATILKALEQYPFEQMVENGVAIGAKVIRRATEHSSRETRHKVQQTLMQKGFSSEVISIVLENIDTVKDDEDEYEALKKQGEKLWCKNERIKGFKKIQKVKTSLFQKGFPGDLINQFIEEKELEEDE</sequence>
<evidence type="ECO:0000259" key="8">
    <source>
        <dbReference type="Pfam" id="PF02631"/>
    </source>
</evidence>
<comment type="subcellular location">
    <subcellularLocation>
        <location evidence="2 6">Cytoplasm</location>
    </subcellularLocation>
</comment>
<dbReference type="AlphaFoldDB" id="A0A0R2HXY1"/>
<dbReference type="PANTHER" id="PTHR33602">
    <property type="entry name" value="REGULATORY PROTEIN RECX FAMILY PROTEIN"/>
    <property type="match status" value="1"/>
</dbReference>
<feature type="domain" description="RecX second three-helical" evidence="8">
    <location>
        <begin position="133"/>
        <end position="174"/>
    </location>
</feature>
<feature type="domain" description="RecX first three-helical" evidence="10">
    <location>
        <begin position="87"/>
        <end position="126"/>
    </location>
</feature>
<feature type="domain" description="RecX third three-helical" evidence="9">
    <location>
        <begin position="181"/>
        <end position="227"/>
    </location>
</feature>
<comment type="function">
    <text evidence="1 6">Modulates RecA activity.</text>
</comment>
<evidence type="ECO:0000313" key="12">
    <source>
        <dbReference type="Proteomes" id="UP000051658"/>
    </source>
</evidence>
<dbReference type="NCBIfam" id="NF010733">
    <property type="entry name" value="PRK14135.1"/>
    <property type="match status" value="1"/>
</dbReference>
<name>A0A0R2HXY1_CARDV</name>
<dbReference type="InterPro" id="IPR036388">
    <property type="entry name" value="WH-like_DNA-bd_sf"/>
</dbReference>
<evidence type="ECO:0000313" key="11">
    <source>
        <dbReference type="EMBL" id="KRN57464.1"/>
    </source>
</evidence>
<dbReference type="Pfam" id="PF21981">
    <property type="entry name" value="RecX_HTH3"/>
    <property type="match status" value="2"/>
</dbReference>
<dbReference type="InterPro" id="IPR053926">
    <property type="entry name" value="RecX_HTH_1st"/>
</dbReference>
<dbReference type="Pfam" id="PF02631">
    <property type="entry name" value="RecX_HTH2"/>
    <property type="match status" value="1"/>
</dbReference>
<dbReference type="GO" id="GO:0006282">
    <property type="term" value="P:regulation of DNA repair"/>
    <property type="evidence" value="ECO:0007669"/>
    <property type="project" value="UniProtKB-UniRule"/>
</dbReference>
<dbReference type="GO" id="GO:0005737">
    <property type="term" value="C:cytoplasm"/>
    <property type="evidence" value="ECO:0007669"/>
    <property type="project" value="UniProtKB-SubCell"/>
</dbReference>
<evidence type="ECO:0000256" key="4">
    <source>
        <dbReference type="ARBA" id="ARBA00018111"/>
    </source>
</evidence>
<evidence type="ECO:0000256" key="7">
    <source>
        <dbReference type="SAM" id="MobiDB-lite"/>
    </source>
</evidence>
<evidence type="ECO:0000256" key="2">
    <source>
        <dbReference type="ARBA" id="ARBA00004496"/>
    </source>
</evidence>
<organism evidence="11 12">
    <name type="scientific">Carnobacterium divergens DSM 20623</name>
    <dbReference type="NCBI Taxonomy" id="1449336"/>
    <lineage>
        <taxon>Bacteria</taxon>
        <taxon>Bacillati</taxon>
        <taxon>Bacillota</taxon>
        <taxon>Bacilli</taxon>
        <taxon>Lactobacillales</taxon>
        <taxon>Carnobacteriaceae</taxon>
        <taxon>Carnobacterium</taxon>
    </lineage>
</organism>
<evidence type="ECO:0000259" key="9">
    <source>
        <dbReference type="Pfam" id="PF21981"/>
    </source>
</evidence>
<dbReference type="eggNOG" id="COG2137">
    <property type="taxonomic scope" value="Bacteria"/>
</dbReference>
<dbReference type="PANTHER" id="PTHR33602:SF1">
    <property type="entry name" value="REGULATORY PROTEIN RECX FAMILY PROTEIN"/>
    <property type="match status" value="1"/>
</dbReference>
<dbReference type="InterPro" id="IPR003783">
    <property type="entry name" value="Regulatory_RecX"/>
</dbReference>
<evidence type="ECO:0000256" key="1">
    <source>
        <dbReference type="ARBA" id="ARBA00003529"/>
    </source>
</evidence>
<reference evidence="11 12" key="1">
    <citation type="journal article" date="2015" name="Genome Announc.">
        <title>Expanding the biotechnology potential of lactobacilli through comparative genomics of 213 strains and associated genera.</title>
        <authorList>
            <person name="Sun Z."/>
            <person name="Harris H.M."/>
            <person name="McCann A."/>
            <person name="Guo C."/>
            <person name="Argimon S."/>
            <person name="Zhang W."/>
            <person name="Yang X."/>
            <person name="Jeffery I.B."/>
            <person name="Cooney J.C."/>
            <person name="Kagawa T.F."/>
            <person name="Liu W."/>
            <person name="Song Y."/>
            <person name="Salvetti E."/>
            <person name="Wrobel A."/>
            <person name="Rasinkangas P."/>
            <person name="Parkhill J."/>
            <person name="Rea M.C."/>
            <person name="O'Sullivan O."/>
            <person name="Ritari J."/>
            <person name="Douillard F.P."/>
            <person name="Paul Ross R."/>
            <person name="Yang R."/>
            <person name="Briner A.E."/>
            <person name="Felis G.E."/>
            <person name="de Vos W.M."/>
            <person name="Barrangou R."/>
            <person name="Klaenhammer T.R."/>
            <person name="Caufield P.W."/>
            <person name="Cui Y."/>
            <person name="Zhang H."/>
            <person name="O'Toole P.W."/>
        </authorList>
    </citation>
    <scope>NUCLEOTIDE SEQUENCE [LARGE SCALE GENOMIC DNA]</scope>
    <source>
        <strain evidence="11 12">DSM 20623</strain>
    </source>
</reference>
<comment type="caution">
    <text evidence="11">The sequence shown here is derived from an EMBL/GenBank/DDBJ whole genome shotgun (WGS) entry which is preliminary data.</text>
</comment>
<dbReference type="Gene3D" id="1.10.10.10">
    <property type="entry name" value="Winged helix-like DNA-binding domain superfamily/Winged helix DNA-binding domain"/>
    <property type="match status" value="4"/>
</dbReference>
<dbReference type="PATRIC" id="fig|1449336.4.peg.455"/>
<feature type="domain" description="RecX third three-helical" evidence="9">
    <location>
        <begin position="237"/>
        <end position="284"/>
    </location>
</feature>
<protein>
    <recommendedName>
        <fullName evidence="4 6">Regulatory protein RecX</fullName>
    </recommendedName>
</protein>
<keyword evidence="5 6" id="KW-0963">Cytoplasm</keyword>
<dbReference type="HAMAP" id="MF_01114">
    <property type="entry name" value="RecX"/>
    <property type="match status" value="1"/>
</dbReference>
<gene>
    <name evidence="6" type="primary">recX</name>
    <name evidence="11" type="ORF">IV74_GL000448</name>
</gene>
<keyword evidence="12" id="KW-1185">Reference proteome</keyword>